<dbReference type="Proteomes" id="UP001596417">
    <property type="component" value="Unassembled WGS sequence"/>
</dbReference>
<dbReference type="EMBL" id="JBHTAX010000001">
    <property type="protein sequence ID" value="MFC7190311.1"/>
    <property type="molecule type" value="Genomic_DNA"/>
</dbReference>
<dbReference type="RefSeq" id="WP_248907056.1">
    <property type="nucleotide sequence ID" value="NZ_CP109979.1"/>
</dbReference>
<name>A0ABD5YM56_9EURY</name>
<dbReference type="GeneID" id="76199911"/>
<comment type="caution">
    <text evidence="1">The sequence shown here is derived from an EMBL/GenBank/DDBJ whole genome shotgun (WGS) entry which is preliminary data.</text>
</comment>
<evidence type="ECO:0000313" key="2">
    <source>
        <dbReference type="Proteomes" id="UP001596417"/>
    </source>
</evidence>
<protein>
    <submittedName>
        <fullName evidence="1">Uncharacterized protein</fullName>
    </submittedName>
</protein>
<dbReference type="AlphaFoldDB" id="A0ABD5YM56"/>
<evidence type="ECO:0000313" key="1">
    <source>
        <dbReference type="EMBL" id="MFC7190311.1"/>
    </source>
</evidence>
<sequence>MTKDAVWNTYREILERLTDEMLDVVEEEFGGGLVGKAIKKGTKSATKRIKKDMEKQGRIVVEYAAQENDGGRYQREFLATNPVYQRYSGNNRRELEEHLLSHFETVRADLAPLVSSETDDFWEALAEEYSREEATEIIERHFSQAETFERYKDDLFRSNKLGNKVITVLKEGETRLKKDLERQLDSTYDKQ</sequence>
<gene>
    <name evidence="1" type="ORF">ACFQL7_10905</name>
</gene>
<proteinExistence type="predicted"/>
<reference evidence="1 2" key="1">
    <citation type="journal article" date="2019" name="Int. J. Syst. Evol. Microbiol.">
        <title>The Global Catalogue of Microorganisms (GCM) 10K type strain sequencing project: providing services to taxonomists for standard genome sequencing and annotation.</title>
        <authorList>
            <consortium name="The Broad Institute Genomics Platform"/>
            <consortium name="The Broad Institute Genome Sequencing Center for Infectious Disease"/>
            <person name="Wu L."/>
            <person name="Ma J."/>
        </authorList>
    </citation>
    <scope>NUCLEOTIDE SEQUENCE [LARGE SCALE GENOMIC DNA]</scope>
    <source>
        <strain evidence="1 2">RDMS1</strain>
    </source>
</reference>
<accession>A0ABD5YM56</accession>
<keyword evidence="2" id="KW-1185">Reference proteome</keyword>
<organism evidence="1 2">
    <name type="scientific">Halocatena marina</name>
    <dbReference type="NCBI Taxonomy" id="2934937"/>
    <lineage>
        <taxon>Archaea</taxon>
        <taxon>Methanobacteriati</taxon>
        <taxon>Methanobacteriota</taxon>
        <taxon>Stenosarchaea group</taxon>
        <taxon>Halobacteria</taxon>
        <taxon>Halobacteriales</taxon>
        <taxon>Natronomonadaceae</taxon>
        <taxon>Halocatena</taxon>
    </lineage>
</organism>